<dbReference type="Proteomes" id="UP000694251">
    <property type="component" value="Chromosome 13"/>
</dbReference>
<name>A0A8T1XQI0_ARASU</name>
<evidence type="ECO:0000313" key="2">
    <source>
        <dbReference type="EMBL" id="KAG7536979.1"/>
    </source>
</evidence>
<gene>
    <name evidence="2" type="ORF">ISN44_As13g009070</name>
</gene>
<dbReference type="AlphaFoldDB" id="A0A8T1XQI0"/>
<reference evidence="2 3" key="1">
    <citation type="submission" date="2020-12" db="EMBL/GenBank/DDBJ databases">
        <title>Concerted genomic and epigenomic changes stabilize Arabidopsis allopolyploids.</title>
        <authorList>
            <person name="Chen Z."/>
        </authorList>
    </citation>
    <scope>NUCLEOTIDE SEQUENCE [LARGE SCALE GENOMIC DNA]</scope>
    <source>
        <strain evidence="2">As9502</strain>
        <tissue evidence="2">Leaf</tissue>
    </source>
</reference>
<evidence type="ECO:0000313" key="3">
    <source>
        <dbReference type="Proteomes" id="UP000694251"/>
    </source>
</evidence>
<feature type="region of interest" description="Disordered" evidence="1">
    <location>
        <begin position="60"/>
        <end position="86"/>
    </location>
</feature>
<comment type="caution">
    <text evidence="2">The sequence shown here is derived from an EMBL/GenBank/DDBJ whole genome shotgun (WGS) entry which is preliminary data.</text>
</comment>
<protein>
    <submittedName>
        <fullName evidence="2">Uncharacterized protein</fullName>
    </submittedName>
</protein>
<dbReference type="EMBL" id="JAEFBJ010000013">
    <property type="protein sequence ID" value="KAG7536979.1"/>
    <property type="molecule type" value="Genomic_DNA"/>
</dbReference>
<sequence>MKSQVRSLCLSSQGKKVNTKTSQTLNNNKLNTITNKEQKTIKQNKNSTLKLKNFTCHETQESTKTPQTIKTSHATKHNTKVDKNKQNQQIHNHLKQEFSWVLFPFYDKYFFFLIY</sequence>
<feature type="compositionally biased region" description="Polar residues" evidence="1">
    <location>
        <begin position="62"/>
        <end position="72"/>
    </location>
</feature>
<organism evidence="2 3">
    <name type="scientific">Arabidopsis suecica</name>
    <name type="common">Swedish thale-cress</name>
    <name type="synonym">Cardaminopsis suecica</name>
    <dbReference type="NCBI Taxonomy" id="45249"/>
    <lineage>
        <taxon>Eukaryota</taxon>
        <taxon>Viridiplantae</taxon>
        <taxon>Streptophyta</taxon>
        <taxon>Embryophyta</taxon>
        <taxon>Tracheophyta</taxon>
        <taxon>Spermatophyta</taxon>
        <taxon>Magnoliopsida</taxon>
        <taxon>eudicotyledons</taxon>
        <taxon>Gunneridae</taxon>
        <taxon>Pentapetalae</taxon>
        <taxon>rosids</taxon>
        <taxon>malvids</taxon>
        <taxon>Brassicales</taxon>
        <taxon>Brassicaceae</taxon>
        <taxon>Camelineae</taxon>
        <taxon>Arabidopsis</taxon>
    </lineage>
</organism>
<accession>A0A8T1XQI0</accession>
<feature type="region of interest" description="Disordered" evidence="1">
    <location>
        <begin position="1"/>
        <end position="22"/>
    </location>
</feature>
<keyword evidence="3" id="KW-1185">Reference proteome</keyword>
<evidence type="ECO:0000256" key="1">
    <source>
        <dbReference type="SAM" id="MobiDB-lite"/>
    </source>
</evidence>
<proteinExistence type="predicted"/>